<accession>A0ACC0HRA5</accession>
<sequence length="445" mass="49211">MASSSSTPFVVENTSSEQRFTNLRYCCPEDLNQFAHRKSLDVSLGGTILCQVFAPPPNGFDMDVLRILLELLSESSTPTPTVFTEYQRAVFAYKRNEHACRVVEISLGESEGSESLRNTKQAMIRKHTKVIVEVPQSLAIHKNLQAFQIDGLKVLNNIFIIATINRKELIDEALLREGRIELHVKLEYPDEQGRLQILEINTRNMRQAIVLNKDVKLKEIDGCSGSTITSLVTRAHSYAVVQAGERGLVKHVQKDVKVTMNHFLHAIEDIKFGLQESGLEPCSFFSLLHLSLAHLQICFLTSSSSSSSSSSSLPSQDLSKQLNSWKRIQDTSSVTQPISRLAITFLDSANEELERRCRQLYFPSSHGNALLSPSGDCDGEQCCRAGGGEVFQPKIFDSCFGDEFEGGGNGRIEKRKVRSNESEGGGGGDYRSAEAAIGLVVLLLP</sequence>
<comment type="caution">
    <text evidence="1">The sequence shown here is derived from an EMBL/GenBank/DDBJ whole genome shotgun (WGS) entry which is preliminary data.</text>
</comment>
<evidence type="ECO:0000313" key="2">
    <source>
        <dbReference type="Proteomes" id="UP001060215"/>
    </source>
</evidence>
<keyword evidence="2" id="KW-1185">Reference proteome</keyword>
<proteinExistence type="predicted"/>
<dbReference type="EMBL" id="CM045761">
    <property type="protein sequence ID" value="KAI8015457.1"/>
    <property type="molecule type" value="Genomic_DNA"/>
</dbReference>
<dbReference type="Proteomes" id="UP001060215">
    <property type="component" value="Chromosome 4"/>
</dbReference>
<reference evidence="1 2" key="1">
    <citation type="journal article" date="2022" name="Plant J.">
        <title>Chromosome-level genome of Camellia lanceoleosa provides a valuable resource for understanding genome evolution and self-incompatibility.</title>
        <authorList>
            <person name="Gong W."/>
            <person name="Xiao S."/>
            <person name="Wang L."/>
            <person name="Liao Z."/>
            <person name="Chang Y."/>
            <person name="Mo W."/>
            <person name="Hu G."/>
            <person name="Li W."/>
            <person name="Zhao G."/>
            <person name="Zhu H."/>
            <person name="Hu X."/>
            <person name="Ji K."/>
            <person name="Xiang X."/>
            <person name="Song Q."/>
            <person name="Yuan D."/>
            <person name="Jin S."/>
            <person name="Zhang L."/>
        </authorList>
    </citation>
    <scope>NUCLEOTIDE SEQUENCE [LARGE SCALE GENOMIC DNA]</scope>
    <source>
        <strain evidence="1">SQ_2022a</strain>
    </source>
</reference>
<gene>
    <name evidence="1" type="ORF">LOK49_LG05G03135</name>
</gene>
<protein>
    <submittedName>
        <fullName evidence="1">Vesicle-fusing ATPase</fullName>
    </submittedName>
</protein>
<organism evidence="1 2">
    <name type="scientific">Camellia lanceoleosa</name>
    <dbReference type="NCBI Taxonomy" id="1840588"/>
    <lineage>
        <taxon>Eukaryota</taxon>
        <taxon>Viridiplantae</taxon>
        <taxon>Streptophyta</taxon>
        <taxon>Embryophyta</taxon>
        <taxon>Tracheophyta</taxon>
        <taxon>Spermatophyta</taxon>
        <taxon>Magnoliopsida</taxon>
        <taxon>eudicotyledons</taxon>
        <taxon>Gunneridae</taxon>
        <taxon>Pentapetalae</taxon>
        <taxon>asterids</taxon>
        <taxon>Ericales</taxon>
        <taxon>Theaceae</taxon>
        <taxon>Camellia</taxon>
    </lineage>
</organism>
<name>A0ACC0HRA5_9ERIC</name>
<evidence type="ECO:0000313" key="1">
    <source>
        <dbReference type="EMBL" id="KAI8015457.1"/>
    </source>
</evidence>